<dbReference type="SUPFAM" id="SSF56112">
    <property type="entry name" value="Protein kinase-like (PK-like)"/>
    <property type="match status" value="1"/>
</dbReference>
<feature type="region of interest" description="Disordered" evidence="2">
    <location>
        <begin position="350"/>
        <end position="391"/>
    </location>
</feature>
<organism evidence="4 5">
    <name type="scientific">Steccherinum ochraceum</name>
    <dbReference type="NCBI Taxonomy" id="92696"/>
    <lineage>
        <taxon>Eukaryota</taxon>
        <taxon>Fungi</taxon>
        <taxon>Dikarya</taxon>
        <taxon>Basidiomycota</taxon>
        <taxon>Agaricomycotina</taxon>
        <taxon>Agaricomycetes</taxon>
        <taxon>Polyporales</taxon>
        <taxon>Steccherinaceae</taxon>
        <taxon>Steccherinum</taxon>
    </lineage>
</organism>
<keyword evidence="5" id="KW-1185">Reference proteome</keyword>
<name>A0A4R0R2Q8_9APHY</name>
<keyword evidence="4" id="KW-0808">Transferase</keyword>
<dbReference type="Gene3D" id="1.10.510.10">
    <property type="entry name" value="Transferase(Phosphotransferase) domain 1"/>
    <property type="match status" value="1"/>
</dbReference>
<dbReference type="InterPro" id="IPR000719">
    <property type="entry name" value="Prot_kinase_dom"/>
</dbReference>
<dbReference type="GO" id="GO:0034271">
    <property type="term" value="C:phosphatidylinositol 3-kinase complex, class III, type I"/>
    <property type="evidence" value="ECO:0007669"/>
    <property type="project" value="TreeGrafter"/>
</dbReference>
<evidence type="ECO:0000313" key="4">
    <source>
        <dbReference type="EMBL" id="TCD61371.1"/>
    </source>
</evidence>
<dbReference type="PANTHER" id="PTHR17583:SF0">
    <property type="entry name" value="PHOSPHOINOSITIDE 3-KINASE REGULATORY SUBUNIT 4"/>
    <property type="match status" value="1"/>
</dbReference>
<evidence type="ECO:0000259" key="3">
    <source>
        <dbReference type="PROSITE" id="PS50011"/>
    </source>
</evidence>
<dbReference type="InterPro" id="IPR008271">
    <property type="entry name" value="Ser/Thr_kinase_AS"/>
</dbReference>
<dbReference type="OrthoDB" id="242910at2759"/>
<dbReference type="GO" id="GO:0005524">
    <property type="term" value="F:ATP binding"/>
    <property type="evidence" value="ECO:0007669"/>
    <property type="project" value="InterPro"/>
</dbReference>
<reference evidence="4 5" key="1">
    <citation type="submission" date="2018-11" db="EMBL/GenBank/DDBJ databases">
        <title>Genome assembly of Steccherinum ochraceum LE-BIN_3174, the white-rot fungus of the Steccherinaceae family (The Residual Polyporoid clade, Polyporales, Basidiomycota).</title>
        <authorList>
            <person name="Fedorova T.V."/>
            <person name="Glazunova O.A."/>
            <person name="Landesman E.O."/>
            <person name="Moiseenko K.V."/>
            <person name="Psurtseva N.V."/>
            <person name="Savinova O.S."/>
            <person name="Shakhova N.V."/>
            <person name="Tyazhelova T.V."/>
            <person name="Vasina D.V."/>
        </authorList>
    </citation>
    <scope>NUCLEOTIDE SEQUENCE [LARGE SCALE GENOMIC DNA]</scope>
    <source>
        <strain evidence="4 5">LE-BIN_3174</strain>
    </source>
</reference>
<dbReference type="SMART" id="SM00220">
    <property type="entry name" value="S_TKc"/>
    <property type="match status" value="1"/>
</dbReference>
<evidence type="ECO:0000256" key="2">
    <source>
        <dbReference type="SAM" id="MobiDB-lite"/>
    </source>
</evidence>
<comment type="caution">
    <text evidence="4">The sequence shown here is derived from an EMBL/GenBank/DDBJ whole genome shotgun (WGS) entry which is preliminary data.</text>
</comment>
<dbReference type="GO" id="GO:0006623">
    <property type="term" value="P:protein targeting to vacuole"/>
    <property type="evidence" value="ECO:0007669"/>
    <property type="project" value="TreeGrafter"/>
</dbReference>
<feature type="region of interest" description="Disordered" evidence="2">
    <location>
        <begin position="210"/>
        <end position="243"/>
    </location>
</feature>
<dbReference type="GO" id="GO:0071561">
    <property type="term" value="C:nucleus-vacuole junction"/>
    <property type="evidence" value="ECO:0007669"/>
    <property type="project" value="TreeGrafter"/>
</dbReference>
<keyword evidence="4" id="KW-0418">Kinase</keyword>
<keyword evidence="1" id="KW-0853">WD repeat</keyword>
<dbReference type="PROSITE" id="PS00108">
    <property type="entry name" value="PROTEIN_KINASE_ST"/>
    <property type="match status" value="1"/>
</dbReference>
<feature type="domain" description="Protein kinase" evidence="3">
    <location>
        <begin position="25"/>
        <end position="335"/>
    </location>
</feature>
<dbReference type="GO" id="GO:0005770">
    <property type="term" value="C:late endosome"/>
    <property type="evidence" value="ECO:0007669"/>
    <property type="project" value="TreeGrafter"/>
</dbReference>
<proteinExistence type="predicted"/>
<feature type="compositionally biased region" description="Basic and acidic residues" evidence="2">
    <location>
        <begin position="210"/>
        <end position="227"/>
    </location>
</feature>
<evidence type="ECO:0000256" key="1">
    <source>
        <dbReference type="ARBA" id="ARBA00022574"/>
    </source>
</evidence>
<dbReference type="GO" id="GO:0004674">
    <property type="term" value="F:protein serine/threonine kinase activity"/>
    <property type="evidence" value="ECO:0007669"/>
    <property type="project" value="InterPro"/>
</dbReference>
<dbReference type="PROSITE" id="PS50011">
    <property type="entry name" value="PROTEIN_KINASE_DOM"/>
    <property type="match status" value="1"/>
</dbReference>
<gene>
    <name evidence="4" type="primary">VPS15_1</name>
    <name evidence="4" type="ORF">EIP91_008540</name>
</gene>
<feature type="compositionally biased region" description="Low complexity" evidence="2">
    <location>
        <begin position="350"/>
        <end position="375"/>
    </location>
</feature>
<dbReference type="AlphaFoldDB" id="A0A4R0R2Q8"/>
<dbReference type="GO" id="GO:0034272">
    <property type="term" value="C:phosphatidylinositol 3-kinase complex, class III, type II"/>
    <property type="evidence" value="ECO:0007669"/>
    <property type="project" value="TreeGrafter"/>
</dbReference>
<dbReference type="InterPro" id="IPR045162">
    <property type="entry name" value="Vps15-like"/>
</dbReference>
<dbReference type="EMBL" id="RWJN01000474">
    <property type="protein sequence ID" value="TCD61371.1"/>
    <property type="molecule type" value="Genomic_DNA"/>
</dbReference>
<dbReference type="GO" id="GO:0016236">
    <property type="term" value="P:macroautophagy"/>
    <property type="evidence" value="ECO:0007669"/>
    <property type="project" value="InterPro"/>
</dbReference>
<dbReference type="Proteomes" id="UP000292702">
    <property type="component" value="Unassembled WGS sequence"/>
</dbReference>
<dbReference type="Pfam" id="PF00069">
    <property type="entry name" value="Pkinase"/>
    <property type="match status" value="1"/>
</dbReference>
<accession>A0A4R0R2Q8</accession>
<dbReference type="InterPro" id="IPR011009">
    <property type="entry name" value="Kinase-like_dom_sf"/>
</dbReference>
<dbReference type="STRING" id="92696.A0A4R0R2Q8"/>
<dbReference type="CDD" id="cd13980">
    <property type="entry name" value="STKc_Vps15"/>
    <property type="match status" value="1"/>
</dbReference>
<protein>
    <submittedName>
        <fullName evidence="4">Serine/threonine-protein kinase</fullName>
    </submittedName>
</protein>
<evidence type="ECO:0000313" key="5">
    <source>
        <dbReference type="Proteomes" id="UP000292702"/>
    </source>
</evidence>
<dbReference type="GO" id="GO:0045324">
    <property type="term" value="P:late endosome to vacuole transport"/>
    <property type="evidence" value="ECO:0007669"/>
    <property type="project" value="InterPro"/>
</dbReference>
<sequence>MGNAQSLTRTSGALDSFVAELGPDVVYERSLGSARFLKTVRCRHRNGYLVVKIFIKPDPGLSLRRYSKRLKIDREALADIANVYTYQSFVETDKAGYVIRQWVASSLYDRISTRPFLSPIEKKWLAFQLLTALRDARNRKVSHGDLKTSNILITSWNWLYLSDFAPHKPTYLPLDDPADFSFFFDTSGRRTCYIAPERFYAADDKPESVSARKKEKERAKEREKESGGEELVGGGGGGEGKRDGKVTEAMDCFSAGCVLAELFLEGAPLFSLSQLFKYREGEFSVDTQLGNIDDDGVRALIKQMIAIDPTTRPTFDTLLHTARGTVFPETFYSFLHNYVASVNEPSSSSAFPFSSSSHHPSVAPTPTSTIPPQQSKVNPAAAQATSGDVMS</sequence>
<dbReference type="PANTHER" id="PTHR17583">
    <property type="entry name" value="PHOSPHOINOSITIDE 3-KINASE REGULATORY SUBUNIT 4"/>
    <property type="match status" value="1"/>
</dbReference>